<dbReference type="RefSeq" id="XP_037164778.1">
    <property type="nucleotide sequence ID" value="XM_037308512.1"/>
</dbReference>
<evidence type="ECO:0000313" key="3">
    <source>
        <dbReference type="Proteomes" id="UP000578531"/>
    </source>
</evidence>
<accession>A0A8H6FV98</accession>
<reference evidence="2 3" key="1">
    <citation type="journal article" date="2020" name="Genomics">
        <title>Complete, high-quality genomes from long-read metagenomic sequencing of two wolf lichen thalli reveals enigmatic genome architecture.</title>
        <authorList>
            <person name="McKenzie S.K."/>
            <person name="Walston R.F."/>
            <person name="Allen J.L."/>
        </authorList>
    </citation>
    <scope>NUCLEOTIDE SEQUENCE [LARGE SCALE GENOMIC DNA]</scope>
    <source>
        <strain evidence="2">WasteWater2</strain>
    </source>
</reference>
<feature type="region of interest" description="Disordered" evidence="1">
    <location>
        <begin position="17"/>
        <end position="63"/>
    </location>
</feature>
<gene>
    <name evidence="2" type="ORF">HO173_006603</name>
</gene>
<evidence type="ECO:0000256" key="1">
    <source>
        <dbReference type="SAM" id="MobiDB-lite"/>
    </source>
</evidence>
<dbReference type="GeneID" id="59288264"/>
<keyword evidence="3" id="KW-1185">Reference proteome</keyword>
<dbReference type="AlphaFoldDB" id="A0A8H6FV98"/>
<name>A0A8H6FV98_9LECA</name>
<dbReference type="EMBL" id="JACCJC010000025">
    <property type="protein sequence ID" value="KAF6235407.1"/>
    <property type="molecule type" value="Genomic_DNA"/>
</dbReference>
<sequence length="90" mass="9866">MKQQLGLEAKLYYTRNTDTDAMTPKPRGPRILQPASASVDEQSRGGVNATMRSARRRPPDDLSRCCRIESKRFVGKGKGKGKGKAIGQSC</sequence>
<evidence type="ECO:0000313" key="2">
    <source>
        <dbReference type="EMBL" id="KAF6235407.1"/>
    </source>
</evidence>
<dbReference type="Proteomes" id="UP000578531">
    <property type="component" value="Unassembled WGS sequence"/>
</dbReference>
<protein>
    <submittedName>
        <fullName evidence="2">Uncharacterized protein</fullName>
    </submittedName>
</protein>
<comment type="caution">
    <text evidence="2">The sequence shown here is derived from an EMBL/GenBank/DDBJ whole genome shotgun (WGS) entry which is preliminary data.</text>
</comment>
<organism evidence="2 3">
    <name type="scientific">Letharia columbiana</name>
    <dbReference type="NCBI Taxonomy" id="112416"/>
    <lineage>
        <taxon>Eukaryota</taxon>
        <taxon>Fungi</taxon>
        <taxon>Dikarya</taxon>
        <taxon>Ascomycota</taxon>
        <taxon>Pezizomycotina</taxon>
        <taxon>Lecanoromycetes</taxon>
        <taxon>OSLEUM clade</taxon>
        <taxon>Lecanoromycetidae</taxon>
        <taxon>Lecanorales</taxon>
        <taxon>Lecanorineae</taxon>
        <taxon>Parmeliaceae</taxon>
        <taxon>Letharia</taxon>
    </lineage>
</organism>
<proteinExistence type="predicted"/>